<dbReference type="PANTHER" id="PTHR37422">
    <property type="entry name" value="TEICHURONIC ACID BIOSYNTHESIS PROTEIN TUAE"/>
    <property type="match status" value="1"/>
</dbReference>
<feature type="transmembrane region" description="Helical" evidence="5">
    <location>
        <begin position="37"/>
        <end position="55"/>
    </location>
</feature>
<comment type="subcellular location">
    <subcellularLocation>
        <location evidence="1">Membrane</location>
        <topology evidence="1">Multi-pass membrane protein</topology>
    </subcellularLocation>
</comment>
<name>A0A5R8LN73_LACZE</name>
<protein>
    <recommendedName>
        <fullName evidence="6">O-antigen ligase-related domain-containing protein</fullName>
    </recommendedName>
</protein>
<sequence>MKNQEISKFERYFLYILFFELFAGGGGRLIAFGPLSIRQVLFAGMFVIFAARFIVNADTREEILGYFRRPNTMIFWVALLMTAWIFISSIVGIVHGHGVGPVVTDFLRVIYVILIVPLIYYVGEKRFSVNDLVRCLFIAAGVVALMTVLISLTGKFMDDASFHHFYEWVNGLMPGNLFFRPSRGVFYKSGFLVMFAVIIGLVKLAEKKINWGEIVVLVLGLLSIILSETRGLYLGILVGMVTYVAVKIVVYFWGDRQSLNLSKGMNIRRLVVLLVTVALCGFFYTNATVARFSKPTPADIRQENQLKKRDHGVAGDDISLNSRFVLLSAAMNIIKSESAVGVAVGNGYGTTIGNTNIGIEMSFVDILVEQGVIGLILWLALSLLPLYYFFRSFLLSRHLADIYIGLLGSAMSMILVTNINPFLNSPIGLGFLLPVAVIAYKTFVRDRTRTNLGSYNQLAHN</sequence>
<keyword evidence="2 5" id="KW-0812">Transmembrane</keyword>
<evidence type="ECO:0000256" key="1">
    <source>
        <dbReference type="ARBA" id="ARBA00004141"/>
    </source>
</evidence>
<gene>
    <name evidence="7" type="ORF">FEI15_10275</name>
</gene>
<reference evidence="7 8" key="1">
    <citation type="submission" date="2019-05" db="EMBL/GenBank/DDBJ databases">
        <title>Genome-based reclassification of Lactobacillus casei as Lactobacillus casei subsp. casei. subsp.nov., description of Lactobacillus casei subsp. zeae subsp. nov., and emended description of Lactobacillus casei.</title>
        <authorList>
            <person name="Huang C.-H."/>
        </authorList>
    </citation>
    <scope>NUCLEOTIDE SEQUENCE [LARGE SCALE GENOMIC DNA]</scope>
    <source>
        <strain evidence="7 8">CRBIP24.44</strain>
    </source>
</reference>
<dbReference type="InterPro" id="IPR007016">
    <property type="entry name" value="O-antigen_ligase-rel_domated"/>
</dbReference>
<keyword evidence="3 5" id="KW-1133">Transmembrane helix</keyword>
<evidence type="ECO:0000259" key="6">
    <source>
        <dbReference type="Pfam" id="PF04932"/>
    </source>
</evidence>
<feature type="transmembrane region" description="Helical" evidence="5">
    <location>
        <begin position="371"/>
        <end position="390"/>
    </location>
</feature>
<dbReference type="Proteomes" id="UP000309885">
    <property type="component" value="Unassembled WGS sequence"/>
</dbReference>
<dbReference type="PANTHER" id="PTHR37422:SF13">
    <property type="entry name" value="LIPOPOLYSACCHARIDE BIOSYNTHESIS PROTEIN PA4999-RELATED"/>
    <property type="match status" value="1"/>
</dbReference>
<feature type="domain" description="O-antigen ligase-related" evidence="6">
    <location>
        <begin position="216"/>
        <end position="379"/>
    </location>
</feature>
<feature type="transmembrane region" description="Helical" evidence="5">
    <location>
        <begin position="266"/>
        <end position="285"/>
    </location>
</feature>
<feature type="transmembrane region" description="Helical" evidence="5">
    <location>
        <begin position="135"/>
        <end position="154"/>
    </location>
</feature>
<feature type="transmembrane region" description="Helical" evidence="5">
    <location>
        <begin position="232"/>
        <end position="254"/>
    </location>
</feature>
<dbReference type="Pfam" id="PF04932">
    <property type="entry name" value="Wzy_C"/>
    <property type="match status" value="1"/>
</dbReference>
<dbReference type="EMBL" id="VBWO01000009">
    <property type="protein sequence ID" value="TLF38667.1"/>
    <property type="molecule type" value="Genomic_DNA"/>
</dbReference>
<evidence type="ECO:0000256" key="2">
    <source>
        <dbReference type="ARBA" id="ARBA00022692"/>
    </source>
</evidence>
<proteinExistence type="predicted"/>
<evidence type="ECO:0000256" key="3">
    <source>
        <dbReference type="ARBA" id="ARBA00022989"/>
    </source>
</evidence>
<dbReference type="InterPro" id="IPR051533">
    <property type="entry name" value="WaaL-like"/>
</dbReference>
<dbReference type="RefSeq" id="WP_138131315.1">
    <property type="nucleotide sequence ID" value="NZ_VBWO01000009.1"/>
</dbReference>
<evidence type="ECO:0000313" key="7">
    <source>
        <dbReference type="EMBL" id="TLF38667.1"/>
    </source>
</evidence>
<feature type="transmembrane region" description="Helical" evidence="5">
    <location>
        <begin position="425"/>
        <end position="444"/>
    </location>
</feature>
<accession>A0A5R8LN73</accession>
<organism evidence="7 8">
    <name type="scientific">Lacticaseibacillus zeae</name>
    <name type="common">Lactobacillus zeae</name>
    <dbReference type="NCBI Taxonomy" id="57037"/>
    <lineage>
        <taxon>Bacteria</taxon>
        <taxon>Bacillati</taxon>
        <taxon>Bacillota</taxon>
        <taxon>Bacilli</taxon>
        <taxon>Lactobacillales</taxon>
        <taxon>Lactobacillaceae</taxon>
        <taxon>Lacticaseibacillus</taxon>
    </lineage>
</organism>
<comment type="caution">
    <text evidence="7">The sequence shown here is derived from an EMBL/GenBank/DDBJ whole genome shotgun (WGS) entry which is preliminary data.</text>
</comment>
<dbReference type="GO" id="GO:0016020">
    <property type="term" value="C:membrane"/>
    <property type="evidence" value="ECO:0007669"/>
    <property type="project" value="UniProtKB-SubCell"/>
</dbReference>
<evidence type="ECO:0000256" key="5">
    <source>
        <dbReference type="SAM" id="Phobius"/>
    </source>
</evidence>
<feature type="transmembrane region" description="Helical" evidence="5">
    <location>
        <begin position="185"/>
        <end position="202"/>
    </location>
</feature>
<keyword evidence="4 5" id="KW-0472">Membrane</keyword>
<feature type="transmembrane region" description="Helical" evidence="5">
    <location>
        <begin position="209"/>
        <end position="226"/>
    </location>
</feature>
<feature type="transmembrane region" description="Helical" evidence="5">
    <location>
        <begin position="106"/>
        <end position="123"/>
    </location>
</feature>
<feature type="transmembrane region" description="Helical" evidence="5">
    <location>
        <begin position="402"/>
        <end position="419"/>
    </location>
</feature>
<evidence type="ECO:0000256" key="4">
    <source>
        <dbReference type="ARBA" id="ARBA00023136"/>
    </source>
</evidence>
<feature type="transmembrane region" description="Helical" evidence="5">
    <location>
        <begin position="12"/>
        <end position="31"/>
    </location>
</feature>
<evidence type="ECO:0000313" key="8">
    <source>
        <dbReference type="Proteomes" id="UP000309885"/>
    </source>
</evidence>
<feature type="transmembrane region" description="Helical" evidence="5">
    <location>
        <begin position="75"/>
        <end position="94"/>
    </location>
</feature>
<dbReference type="AlphaFoldDB" id="A0A5R8LN73"/>